<evidence type="ECO:0000256" key="1">
    <source>
        <dbReference type="SAM" id="MobiDB-lite"/>
    </source>
</evidence>
<organism evidence="2 3">
    <name type="scientific">Tetrabaena socialis</name>
    <dbReference type="NCBI Taxonomy" id="47790"/>
    <lineage>
        <taxon>Eukaryota</taxon>
        <taxon>Viridiplantae</taxon>
        <taxon>Chlorophyta</taxon>
        <taxon>core chlorophytes</taxon>
        <taxon>Chlorophyceae</taxon>
        <taxon>CS clade</taxon>
        <taxon>Chlamydomonadales</taxon>
        <taxon>Tetrabaenaceae</taxon>
        <taxon>Tetrabaena</taxon>
    </lineage>
</organism>
<dbReference type="AlphaFoldDB" id="A0A2J7ZHW5"/>
<proteinExistence type="predicted"/>
<feature type="region of interest" description="Disordered" evidence="1">
    <location>
        <begin position="78"/>
        <end position="162"/>
    </location>
</feature>
<accession>A0A2J7ZHW5</accession>
<evidence type="ECO:0000313" key="2">
    <source>
        <dbReference type="EMBL" id="PNG99860.1"/>
    </source>
</evidence>
<keyword evidence="3" id="KW-1185">Reference proteome</keyword>
<evidence type="ECO:0000313" key="3">
    <source>
        <dbReference type="Proteomes" id="UP000236333"/>
    </source>
</evidence>
<dbReference type="EMBL" id="PGGS01002028">
    <property type="protein sequence ID" value="PNG99860.1"/>
    <property type="molecule type" value="Genomic_DNA"/>
</dbReference>
<feature type="compositionally biased region" description="Low complexity" evidence="1">
    <location>
        <begin position="91"/>
        <end position="103"/>
    </location>
</feature>
<name>A0A2J7ZHW5_9CHLO</name>
<sequence length="339" mass="35238">MSSRLQEAAAIAAVLVNASAAQSLSRALPLAGERCQRAPNTTPPAAEEAVQLAMVAVLCNAQRRAAALRAACAGAVAGGSSRSQLGPRPTGGAAAPQQMQAQGRLQAAEDVPTTTAGDLASDQRGAAAEQAAQGDGSQQGKKGGPAGPHARPLAAGVKQRAGVKWNREQLEVRSGVGSGAEGITPRGPAHASVLVQHMREMPPNAGFGILEAIQKLGLDAAIDQRRVRNKLSHLRSLLAHGRDPLEDIRVPRARRHTYNWRAWLRQAYLALPNREGTMDDAAAILLADPSIAPLLDRRRAGVPGRAGGCVAGVAEELATRRAKTPKRGVPGLPYLGKGQ</sequence>
<reference evidence="2 3" key="1">
    <citation type="journal article" date="2017" name="Mol. Biol. Evol.">
        <title>The 4-celled Tetrabaena socialis nuclear genome reveals the essential components for genetic control of cell number at the origin of multicellularity in the volvocine lineage.</title>
        <authorList>
            <person name="Featherston J."/>
            <person name="Arakaki Y."/>
            <person name="Hanschen E.R."/>
            <person name="Ferris P.J."/>
            <person name="Michod R.E."/>
            <person name="Olson B.J.S.C."/>
            <person name="Nozaki H."/>
            <person name="Durand P.M."/>
        </authorList>
    </citation>
    <scope>NUCLEOTIDE SEQUENCE [LARGE SCALE GENOMIC DNA]</scope>
    <source>
        <strain evidence="2 3">NIES-571</strain>
    </source>
</reference>
<feature type="compositionally biased region" description="Low complexity" evidence="1">
    <location>
        <begin position="120"/>
        <end position="140"/>
    </location>
</feature>
<comment type="caution">
    <text evidence="2">The sequence shown here is derived from an EMBL/GenBank/DDBJ whole genome shotgun (WGS) entry which is preliminary data.</text>
</comment>
<dbReference type="Proteomes" id="UP000236333">
    <property type="component" value="Unassembled WGS sequence"/>
</dbReference>
<protein>
    <submittedName>
        <fullName evidence="2">Uncharacterized protein</fullName>
    </submittedName>
</protein>
<dbReference type="OrthoDB" id="546213at2759"/>
<gene>
    <name evidence="2" type="ORF">TSOC_014349</name>
</gene>